<organism evidence="1">
    <name type="scientific">uncultured Poseidoniia archaeon</name>
    <dbReference type="NCBI Taxonomy" id="1697135"/>
    <lineage>
        <taxon>Archaea</taxon>
        <taxon>Methanobacteriati</taxon>
        <taxon>Thermoplasmatota</taxon>
        <taxon>Candidatus Poseidoniia</taxon>
        <taxon>environmental samples</taxon>
    </lineage>
</organism>
<name>A0A1B1TAB1_9ARCH</name>
<protein>
    <submittedName>
        <fullName evidence="1">Uncharacterized protein</fullName>
    </submittedName>
</protein>
<reference evidence="1" key="1">
    <citation type="journal article" date="2015" name="ISME J.">
        <title>A new class of marine Euryarchaeota group II from the Mediterranean deep chlorophyll maximum.</title>
        <authorList>
            <person name="Martin-Cuadrado A.B."/>
            <person name="Garcia-Heredia I."/>
            <person name="Molto A.G."/>
            <person name="Lopez-Ubeda R."/>
            <person name="Kimes N."/>
            <person name="Lopez-Garcia P."/>
            <person name="Moreira D."/>
            <person name="Rodriguez-Valera F."/>
        </authorList>
    </citation>
    <scope>NUCLEOTIDE SEQUENCE</scope>
</reference>
<evidence type="ECO:0000313" key="1">
    <source>
        <dbReference type="EMBL" id="ANV79222.1"/>
    </source>
</evidence>
<dbReference type="EMBL" id="KP211816">
    <property type="protein sequence ID" value="ANV79222.1"/>
    <property type="molecule type" value="Genomic_DNA"/>
</dbReference>
<dbReference type="AlphaFoldDB" id="A0A1B1TAB1"/>
<reference evidence="1" key="2">
    <citation type="submission" date="2016-12" db="EMBL/GenBank/DDBJ databases">
        <authorList>
            <person name="Song W.-J."/>
            <person name="Kurnit D.M."/>
        </authorList>
    </citation>
    <scope>NUCLEOTIDE SEQUENCE</scope>
</reference>
<proteinExistence type="predicted"/>
<sequence length="395" mass="45814">MSDYTFTADDLRDYQKEHGFEERLACPICRFNIKPITKEDELNFRGFSKNVNPESDGGLILAKYGICANLHRENENLSFSYYGVPLILESELEDSKIEIDYSEIDEKPFDENLTVQGPSNDTWLLFKTKITKAVGDHKYQLTPPYQISQYIYSYTGDDSSDKYEESENHNPKNEWFEVLGPSLWEMRNLKHDKARIIQHILPTIYLHKTTIMNNIEPFWIFMGRFGLGLQSVEVSMVHYPHILPPKVARMVAIMQDYAPERSTIESFTYMSRNNKLLGNLPNDELRKIIDESCIILEKLKSTKYRSETIFEMISKEQIISDNLTLGNVLMAPVGIIEGLCVYGALLKIRPKVAEDFFTNLYPREPAAIWKWSLTEFGQKFGDIGRMKKLIHMTNK</sequence>
<accession>A0A1B1TAB1</accession>